<dbReference type="Proteomes" id="UP001597215">
    <property type="component" value="Unassembled WGS sequence"/>
</dbReference>
<sequence length="176" mass="18778">MAAIATDQLLPGNAYSPARAAPIAIIEPKLMVLIDFPEEEDLRAGSLGHGPVGNLLKAMLKACGYDSGEVHIGALAHSRPTSGALPAQDLPLLGSFARHQANIIRPEKLLLLGNSVSEALTGKELMETRGILPDFNQNGGNLAGVITFHPRTLLVRPALKAQAWKDLLRIVKRDQA</sequence>
<gene>
    <name evidence="2" type="ORF">ACFSAG_02755</name>
</gene>
<dbReference type="InterPro" id="IPR036895">
    <property type="entry name" value="Uracil-DNA_glycosylase-like_sf"/>
</dbReference>
<dbReference type="Gene3D" id="3.40.470.10">
    <property type="entry name" value="Uracil-DNA glycosylase-like domain"/>
    <property type="match status" value="1"/>
</dbReference>
<keyword evidence="3" id="KW-1185">Reference proteome</keyword>
<reference evidence="3" key="1">
    <citation type="journal article" date="2019" name="Int. J. Syst. Evol. Microbiol.">
        <title>The Global Catalogue of Microorganisms (GCM) 10K type strain sequencing project: providing services to taxonomists for standard genome sequencing and annotation.</title>
        <authorList>
            <consortium name="The Broad Institute Genomics Platform"/>
            <consortium name="The Broad Institute Genome Sequencing Center for Infectious Disease"/>
            <person name="Wu L."/>
            <person name="Ma J."/>
        </authorList>
    </citation>
    <scope>NUCLEOTIDE SEQUENCE [LARGE SCALE GENOMIC DNA]</scope>
    <source>
        <strain evidence="3">CGMCC 1.12449</strain>
    </source>
</reference>
<evidence type="ECO:0000313" key="3">
    <source>
        <dbReference type="Proteomes" id="UP001597215"/>
    </source>
</evidence>
<dbReference type="SUPFAM" id="SSF52141">
    <property type="entry name" value="Uracil-DNA glycosylase-like"/>
    <property type="match status" value="1"/>
</dbReference>
<proteinExistence type="predicted"/>
<protein>
    <submittedName>
        <fullName evidence="2">Uracil-DNA glycosylase family protein</fullName>
    </submittedName>
</protein>
<comment type="caution">
    <text evidence="2">The sequence shown here is derived from an EMBL/GenBank/DDBJ whole genome shotgun (WGS) entry which is preliminary data.</text>
</comment>
<feature type="domain" description="Uracil-DNA glycosylase-like" evidence="1">
    <location>
        <begin position="27"/>
        <end position="167"/>
    </location>
</feature>
<dbReference type="EMBL" id="JBHUEL010000002">
    <property type="protein sequence ID" value="MFD1765760.1"/>
    <property type="molecule type" value="Genomic_DNA"/>
</dbReference>
<evidence type="ECO:0000313" key="2">
    <source>
        <dbReference type="EMBL" id="MFD1765760.1"/>
    </source>
</evidence>
<accession>A0ABW4MBQ6</accession>
<name>A0ABW4MBQ6_9SPHN</name>
<dbReference type="Pfam" id="PF03167">
    <property type="entry name" value="UDG"/>
    <property type="match status" value="1"/>
</dbReference>
<organism evidence="2 3">
    <name type="scientific">Sphingorhabdus buctiana</name>
    <dbReference type="NCBI Taxonomy" id="1508805"/>
    <lineage>
        <taxon>Bacteria</taxon>
        <taxon>Pseudomonadati</taxon>
        <taxon>Pseudomonadota</taxon>
        <taxon>Alphaproteobacteria</taxon>
        <taxon>Sphingomonadales</taxon>
        <taxon>Sphingomonadaceae</taxon>
        <taxon>Sphingorhabdus</taxon>
    </lineage>
</organism>
<evidence type="ECO:0000259" key="1">
    <source>
        <dbReference type="Pfam" id="PF03167"/>
    </source>
</evidence>
<dbReference type="InterPro" id="IPR005122">
    <property type="entry name" value="Uracil-DNA_glycosylase-like"/>
</dbReference>